<accession>A0A290X0G6</accession>
<dbReference type="InterPro" id="IPR000994">
    <property type="entry name" value="Pept_M24"/>
</dbReference>
<dbReference type="PROSITE" id="PS00680">
    <property type="entry name" value="MAP_1"/>
    <property type="match status" value="1"/>
</dbReference>
<feature type="binding site" evidence="6">
    <location>
        <position position="180"/>
    </location>
    <ligand>
        <name>a divalent metal cation</name>
        <dbReference type="ChEBI" id="CHEBI:60240"/>
        <label>2</label>
        <note>catalytic</note>
    </ligand>
</feature>
<comment type="catalytic activity">
    <reaction evidence="6 7">
        <text>Release of N-terminal amino acids, preferentially methionine, from peptides and arylamides.</text>
        <dbReference type="EC" id="3.4.11.18"/>
    </reaction>
</comment>
<dbReference type="GO" id="GO:0046872">
    <property type="term" value="F:metal ion binding"/>
    <property type="evidence" value="ECO:0007669"/>
    <property type="project" value="UniProtKB-UniRule"/>
</dbReference>
<dbReference type="GO" id="GO:0005829">
    <property type="term" value="C:cytosol"/>
    <property type="evidence" value="ECO:0007669"/>
    <property type="project" value="TreeGrafter"/>
</dbReference>
<dbReference type="NCBIfam" id="TIGR00500">
    <property type="entry name" value="met_pdase_I"/>
    <property type="match status" value="1"/>
</dbReference>
<protein>
    <recommendedName>
        <fullName evidence="6 7">Methionine aminopeptidase</fullName>
        <shortName evidence="6">MAP</shortName>
        <shortName evidence="6">MetAP</shortName>
        <ecNumber evidence="6 7">3.4.11.18</ecNumber>
    </recommendedName>
    <alternativeName>
        <fullName evidence="6">Peptidase M</fullName>
    </alternativeName>
</protein>
<keyword evidence="4 6" id="KW-0479">Metal-binding</keyword>
<name>A0A290X0G6_9BURK</name>
<feature type="binding site" evidence="6">
    <location>
        <position position="244"/>
    </location>
    <ligand>
        <name>a divalent metal cation</name>
        <dbReference type="ChEBI" id="CHEBI:60240"/>
        <label>1</label>
    </ligand>
</feature>
<dbReference type="PANTHER" id="PTHR43330:SF27">
    <property type="entry name" value="METHIONINE AMINOPEPTIDASE"/>
    <property type="match status" value="1"/>
</dbReference>
<evidence type="ECO:0000256" key="7">
    <source>
        <dbReference type="RuleBase" id="RU003653"/>
    </source>
</evidence>
<evidence type="ECO:0000313" key="10">
    <source>
        <dbReference type="Proteomes" id="UP000218437"/>
    </source>
</evidence>
<feature type="binding site" evidence="6">
    <location>
        <position position="88"/>
    </location>
    <ligand>
        <name>substrate</name>
    </ligand>
</feature>
<dbReference type="GO" id="GO:0004239">
    <property type="term" value="F:initiator methionyl aminopeptidase activity"/>
    <property type="evidence" value="ECO:0007669"/>
    <property type="project" value="UniProtKB-UniRule"/>
</dbReference>
<dbReference type="EMBL" id="CP023422">
    <property type="protein sequence ID" value="ATD62613.1"/>
    <property type="molecule type" value="Genomic_DNA"/>
</dbReference>
<dbReference type="KEGG" id="jsv:CNX70_22575"/>
<organism evidence="9 10">
    <name type="scientific">Janthinobacterium svalbardensis</name>
    <dbReference type="NCBI Taxonomy" id="368607"/>
    <lineage>
        <taxon>Bacteria</taxon>
        <taxon>Pseudomonadati</taxon>
        <taxon>Pseudomonadota</taxon>
        <taxon>Betaproteobacteria</taxon>
        <taxon>Burkholderiales</taxon>
        <taxon>Oxalobacteraceae</taxon>
        <taxon>Janthinobacterium</taxon>
    </lineage>
</organism>
<dbReference type="PANTHER" id="PTHR43330">
    <property type="entry name" value="METHIONINE AMINOPEPTIDASE"/>
    <property type="match status" value="1"/>
</dbReference>
<comment type="similarity">
    <text evidence="6">Belongs to the peptidase M24A family. Methionine aminopeptidase type 1 subfamily.</text>
</comment>
<dbReference type="HAMAP" id="MF_01974">
    <property type="entry name" value="MetAP_1"/>
    <property type="match status" value="1"/>
</dbReference>
<dbReference type="InterPro" id="IPR001714">
    <property type="entry name" value="Pept_M24_MAP"/>
</dbReference>
<reference evidence="9 10" key="1">
    <citation type="submission" date="2017-09" db="EMBL/GenBank/DDBJ databases">
        <title>Complete genome sequence of Janthinobacterium svalbardensis PAMC 27463.</title>
        <authorList>
            <person name="Cho Y.-J."/>
            <person name="Cho A."/>
            <person name="Kim O.-S."/>
            <person name="Lee J.-I."/>
        </authorList>
    </citation>
    <scope>NUCLEOTIDE SEQUENCE [LARGE SCALE GENOMIC DNA]</scope>
    <source>
        <strain evidence="9 10">PAMC 27463</strain>
    </source>
</reference>
<gene>
    <name evidence="6 9" type="primary">map</name>
    <name evidence="9" type="ORF">CNX70_22575</name>
</gene>
<keyword evidence="10" id="KW-1185">Reference proteome</keyword>
<feature type="binding site" evidence="6">
    <location>
        <position position="117"/>
    </location>
    <ligand>
        <name>a divalent metal cation</name>
        <dbReference type="ChEBI" id="CHEBI:60240"/>
        <label>1</label>
    </ligand>
</feature>
<comment type="subunit">
    <text evidence="6">Monomer.</text>
</comment>
<feature type="binding site" evidence="6">
    <location>
        <position position="117"/>
    </location>
    <ligand>
        <name>a divalent metal cation</name>
        <dbReference type="ChEBI" id="CHEBI:60240"/>
        <label>2</label>
        <note>catalytic</note>
    </ligand>
</feature>
<evidence type="ECO:0000256" key="6">
    <source>
        <dbReference type="HAMAP-Rule" id="MF_01974"/>
    </source>
</evidence>
<evidence type="ECO:0000313" key="9">
    <source>
        <dbReference type="EMBL" id="ATD62613.1"/>
    </source>
</evidence>
<proteinExistence type="inferred from homology"/>
<dbReference type="EC" id="3.4.11.18" evidence="6 7"/>
<keyword evidence="3 6" id="KW-0645">Protease</keyword>
<keyword evidence="2 6" id="KW-0031">Aminopeptidase</keyword>
<evidence type="ECO:0000256" key="4">
    <source>
        <dbReference type="ARBA" id="ARBA00022723"/>
    </source>
</evidence>
<dbReference type="CDD" id="cd01086">
    <property type="entry name" value="MetAP1"/>
    <property type="match status" value="1"/>
</dbReference>
<dbReference type="Proteomes" id="UP000218437">
    <property type="component" value="Chromosome"/>
</dbReference>
<sequence length="267" mass="28741">MRYSTQLEHGKKIPLHDEEGFIGMRAAGRIAADTLDYIAPFVKPGVSTAKLDALCEEFMRAAGAIPGTIDYHGYKHASCISVNHVVTHGIPSETKILKVGDILNIDVTPKFQGWFGDTSRTFKVGAVSILANRLVNTAYDAMMAGIHTVRPGATLGDVGAAIEAVAKAQGFSSVRDFCGHGVGQVFHDTPQVLHYGRVGTGIVLEPGMIFTIEPMLNVGSYQVKVLPDKWTTVTKDRSLSAQFEHSLAVTETGFEIFTLTGLPDPLV</sequence>
<feature type="binding site" evidence="6">
    <location>
        <position position="106"/>
    </location>
    <ligand>
        <name>a divalent metal cation</name>
        <dbReference type="ChEBI" id="CHEBI:60240"/>
        <label>1</label>
    </ligand>
</feature>
<dbReference type="RefSeq" id="WP_096237257.1">
    <property type="nucleotide sequence ID" value="NZ_CP023422.1"/>
</dbReference>
<evidence type="ECO:0000256" key="2">
    <source>
        <dbReference type="ARBA" id="ARBA00022438"/>
    </source>
</evidence>
<dbReference type="AlphaFoldDB" id="A0A290X0G6"/>
<dbReference type="PRINTS" id="PR00599">
    <property type="entry name" value="MAPEPTIDASE"/>
</dbReference>
<evidence type="ECO:0000256" key="5">
    <source>
        <dbReference type="ARBA" id="ARBA00022801"/>
    </source>
</evidence>
<dbReference type="InterPro" id="IPR002467">
    <property type="entry name" value="Pept_M24A_MAP1"/>
</dbReference>
<comment type="function">
    <text evidence="1 6">Removes the N-terminal methionine from nascent proteins. The N-terminal methionine is often cleaved when the second residue in the primary sequence is small and uncharged (Met-Ala-, Cys, Gly, Pro, Ser, Thr, or Val). Requires deformylation of the N(alpha)-formylated initiator methionine before it can be hydrolyzed.</text>
</comment>
<dbReference type="SUPFAM" id="SSF55920">
    <property type="entry name" value="Creatinase/aminopeptidase"/>
    <property type="match status" value="1"/>
</dbReference>
<dbReference type="GO" id="GO:0006508">
    <property type="term" value="P:proteolysis"/>
    <property type="evidence" value="ECO:0007669"/>
    <property type="project" value="UniProtKB-KW"/>
</dbReference>
<evidence type="ECO:0000256" key="3">
    <source>
        <dbReference type="ARBA" id="ARBA00022670"/>
    </source>
</evidence>
<dbReference type="InterPro" id="IPR036005">
    <property type="entry name" value="Creatinase/aminopeptidase-like"/>
</dbReference>
<keyword evidence="5 6" id="KW-0378">Hydrolase</keyword>
<comment type="cofactor">
    <cofactor evidence="6">
        <name>Co(2+)</name>
        <dbReference type="ChEBI" id="CHEBI:48828"/>
    </cofactor>
    <cofactor evidence="6">
        <name>Zn(2+)</name>
        <dbReference type="ChEBI" id="CHEBI:29105"/>
    </cofactor>
    <cofactor evidence="6">
        <name>Mn(2+)</name>
        <dbReference type="ChEBI" id="CHEBI:29035"/>
    </cofactor>
    <cofactor evidence="6">
        <name>Fe(2+)</name>
        <dbReference type="ChEBI" id="CHEBI:29033"/>
    </cofactor>
    <text evidence="6">Binds 2 divalent metal cations per subunit. Has a high-affinity and a low affinity metal-binding site. The true nature of the physiological cofactor is under debate. The enzyme is active with cobalt, zinc, manganese or divalent iron ions. Most likely, methionine aminopeptidases function as mononuclear Fe(2+)-metalloproteases under physiological conditions, and the catalytically relevant metal-binding site has been assigned to the histidine-containing high-affinity site.</text>
</comment>
<evidence type="ECO:0000256" key="1">
    <source>
        <dbReference type="ARBA" id="ARBA00002521"/>
    </source>
</evidence>
<feature type="binding site" evidence="6">
    <location>
        <position position="244"/>
    </location>
    <ligand>
        <name>a divalent metal cation</name>
        <dbReference type="ChEBI" id="CHEBI:60240"/>
        <label>2</label>
        <note>catalytic</note>
    </ligand>
</feature>
<dbReference type="Gene3D" id="3.90.230.10">
    <property type="entry name" value="Creatinase/methionine aminopeptidase superfamily"/>
    <property type="match status" value="1"/>
</dbReference>
<dbReference type="Pfam" id="PF00557">
    <property type="entry name" value="Peptidase_M24"/>
    <property type="match status" value="1"/>
</dbReference>
<evidence type="ECO:0000259" key="8">
    <source>
        <dbReference type="Pfam" id="PF00557"/>
    </source>
</evidence>
<dbReference type="GO" id="GO:0070006">
    <property type="term" value="F:metalloaminopeptidase activity"/>
    <property type="evidence" value="ECO:0007669"/>
    <property type="project" value="UniProtKB-UniRule"/>
</dbReference>
<feature type="binding site" evidence="6">
    <location>
        <position position="213"/>
    </location>
    <ligand>
        <name>a divalent metal cation</name>
        <dbReference type="ChEBI" id="CHEBI:60240"/>
        <label>2</label>
        <note>catalytic</note>
    </ligand>
</feature>
<feature type="domain" description="Peptidase M24" evidence="8">
    <location>
        <begin position="24"/>
        <end position="251"/>
    </location>
</feature>
<feature type="binding site" evidence="6">
    <location>
        <position position="187"/>
    </location>
    <ligand>
        <name>substrate</name>
    </ligand>
</feature>